<feature type="compositionally biased region" description="Basic and acidic residues" evidence="9">
    <location>
        <begin position="545"/>
        <end position="572"/>
    </location>
</feature>
<feature type="region of interest" description="Disordered" evidence="9">
    <location>
        <begin position="800"/>
        <end position="1159"/>
    </location>
</feature>
<feature type="region of interest" description="Disordered" evidence="9">
    <location>
        <begin position="166"/>
        <end position="460"/>
    </location>
</feature>
<evidence type="ECO:0000256" key="9">
    <source>
        <dbReference type="SAM" id="MobiDB-lite"/>
    </source>
</evidence>
<name>A0A9Q0N3M8_9DIPT</name>
<feature type="compositionally biased region" description="Low complexity" evidence="9">
    <location>
        <begin position="1144"/>
        <end position="1156"/>
    </location>
</feature>
<feature type="compositionally biased region" description="Low complexity" evidence="9">
    <location>
        <begin position="960"/>
        <end position="981"/>
    </location>
</feature>
<dbReference type="GO" id="GO:0005634">
    <property type="term" value="C:nucleus"/>
    <property type="evidence" value="ECO:0007669"/>
    <property type="project" value="UniProtKB-SubCell"/>
</dbReference>
<organism evidence="12 13">
    <name type="scientific">Pseudolycoriella hygida</name>
    <dbReference type="NCBI Taxonomy" id="35572"/>
    <lineage>
        <taxon>Eukaryota</taxon>
        <taxon>Metazoa</taxon>
        <taxon>Ecdysozoa</taxon>
        <taxon>Arthropoda</taxon>
        <taxon>Hexapoda</taxon>
        <taxon>Insecta</taxon>
        <taxon>Pterygota</taxon>
        <taxon>Neoptera</taxon>
        <taxon>Endopterygota</taxon>
        <taxon>Diptera</taxon>
        <taxon>Nematocera</taxon>
        <taxon>Sciaroidea</taxon>
        <taxon>Sciaridae</taxon>
        <taxon>Pseudolycoriella</taxon>
    </lineage>
</organism>
<feature type="compositionally biased region" description="Polar residues" evidence="9">
    <location>
        <begin position="923"/>
        <end position="940"/>
    </location>
</feature>
<keyword evidence="6" id="KW-0805">Transcription regulation</keyword>
<feature type="compositionally biased region" description="Polar residues" evidence="9">
    <location>
        <begin position="203"/>
        <end position="212"/>
    </location>
</feature>
<evidence type="ECO:0000256" key="1">
    <source>
        <dbReference type="ARBA" id="ARBA00004123"/>
    </source>
</evidence>
<feature type="compositionally biased region" description="Polar residues" evidence="9">
    <location>
        <begin position="1314"/>
        <end position="1323"/>
    </location>
</feature>
<feature type="compositionally biased region" description="Basic and acidic residues" evidence="9">
    <location>
        <begin position="1391"/>
        <end position="1400"/>
    </location>
</feature>
<feature type="domain" description="SANT" evidence="11">
    <location>
        <begin position="115"/>
        <end position="167"/>
    </location>
</feature>
<feature type="compositionally biased region" description="Basic residues" evidence="9">
    <location>
        <begin position="172"/>
        <end position="187"/>
    </location>
</feature>
<feature type="compositionally biased region" description="Basic and acidic residues" evidence="9">
    <location>
        <begin position="1461"/>
        <end position="1485"/>
    </location>
</feature>
<feature type="compositionally biased region" description="Low complexity" evidence="9">
    <location>
        <begin position="233"/>
        <end position="246"/>
    </location>
</feature>
<dbReference type="InterPro" id="IPR002951">
    <property type="entry name" value="Atrophin-like"/>
</dbReference>
<evidence type="ECO:0000256" key="4">
    <source>
        <dbReference type="ARBA" id="ARBA00022843"/>
    </source>
</evidence>
<feature type="compositionally biased region" description="Polar residues" evidence="9">
    <location>
        <begin position="903"/>
        <end position="915"/>
    </location>
</feature>
<sequence>MAASTQGEIRVGSGHQAKLPDYEPIENYKDDDERELEERRWNPTIVLDGDLLMYIRAARSMAAFQGMCDGGSPEDGCMAASRDDTTINALDVLHDSGYEPGKALQALVKCPVPKGIDKKWTEDETKKFIKGLRQFGKNFFRIHKDLLPHKETPELVEFYYLWKKTPGANNNRPHRRRRAGSLRRNRVTRASNAPTNKKEETPEPTSTDTRPASITKEDNSSLTEDDASECESDSSTTNKRSTSNNTEILGDESPSRMRTRNKQAKDQSSNKRPKRGTDTSDTANDNPKTPSKNEKRKSTNSKPETPNKAKKRPNIDVDVDNDTSEDKDKRKRCDSPSESINSDSRPESVIDDQENTNEPPESSPSVLVPKDSDEKMEDPLSIGITEPLSCVSSNEKDEEVEEESNQDPSIDPSGEQIDTEPVANDKVEAKVDIKLPNDADEEDQNSVPTESVPVLSSSLSQPEQTTNAFVAQPISAAVSVPIATNATPPPSSFGAKDDEMISAIANMKQETTTAASGAVNYATKDILYIKKEPGDDSTDNSNSNEPHDLKVKVEIKTEKKPEAPEQEPKFDEEQVSAAKPPSFEGHIKYGMPDPHMKYGMDPTKYADSLKFGHDTPKGYPTDMTSAMKYPPPDGLKFAPDSVMKYDMKPYLDNPPKYADEPLKPYADGAMKMENPQMLKGGPYQTEPTDMKYNPESQHKYAMPPDAIKYENDDGPVGLSKHPYPDAHSAHRTPYDQPQPLMKFGEQMSKFHGMPPTPSNPQDLKYLSSPDIKYRVQDGVVKSQYAADNLIKSSAYPEHLNSLKYPPTESHIDNSSRSTPNQDSQGSNSNFQTQPHHSHGNIPSPQTRGTSPQNQSPHLNQPVPLILSHPGLPTHHGSSHLPSNHPSLLSSSASPTVPPAGSLPPQSQHLHGSSNMPPGLPSALNATNPSIMPPTSASSAHPTLHRPHQDIPSPLHHPLGPFSSGIPPSHSSSSHNQSPSASINNARNESERIERRDSGLHHRGSPVGGMLPGNSSALLTHPSIPHMHLGGPPTVPPMGLPLLSTHHPSHLGPPLLPPTAPVPNAPLPLVSSHSGSGLSEGRHTPISVTPSSTHTPTPTTASSAFSRTSPSVQYSLPPSSAHRTNSPSQPPSSLTRGSPLHLSHHSSASHLSAAAAAVERDRQALMRQQSPHMTPPPVSSASLIASPLSKIYGQPPRSLGASPPPHHLRPGASPPVLRHPQMPLPLPLAGTMPNPMGMHPAHNPYQHHLLHPMFYSHQHNPFNSPYPYHPYSPGGYQFMPRPPPPGATLEPSVMSHHQSVTSRIEETPTHVEKQMTISSSQSIHNKIKPPAPKTPQGSNSSGSNSGAGPYPSPHQYSQPHQFAENPLSAGKTSHMDALRAHAHSASSGLSHHPTEPVHVEIEPDPEPDVPSPTHNIPRGPSPDCKPDDTECHRSQSAIFVRRCDRGDYNSCTRTDLEFKPVPDSKLARKREERDRKLAEKERERRQQQQQQQQAAQQQQQQAAQQQQQQQQQQAQQAAAQQQAQQQAAQQAKMKSEIKPYVDTPALRQLSEYARPHGFSPVEPMVPYHHPMGPMYSREREFEDLKNAQAAAAASSRLDPHWMEFYRMRGIHPSQFPLYPNQAAISQLERERLGIPPSHHGLDPNDPMIRLAGEFHAHSHTHLHLHSQQQQEAAGFQLPPNVPPYRPNMLIPREPHSEVLLRMSYADQLQAAEFRQSMDRAHTLHEQYFRYNR</sequence>
<dbReference type="EMBL" id="WJQU01000002">
    <property type="protein sequence ID" value="KAJ6642024.1"/>
    <property type="molecule type" value="Genomic_DNA"/>
</dbReference>
<feature type="compositionally biased region" description="Polar residues" evidence="9">
    <location>
        <begin position="279"/>
        <end position="290"/>
    </location>
</feature>
<evidence type="ECO:0000256" key="5">
    <source>
        <dbReference type="ARBA" id="ARBA00022990"/>
    </source>
</evidence>
<feature type="region of interest" description="Disordered" evidence="9">
    <location>
        <begin position="1"/>
        <end position="36"/>
    </location>
</feature>
<keyword evidence="4" id="KW-0832">Ubl conjugation</keyword>
<keyword evidence="5" id="KW-0007">Acetylation</keyword>
<feature type="compositionally biased region" description="Low complexity" evidence="9">
    <location>
        <begin position="450"/>
        <end position="460"/>
    </location>
</feature>
<evidence type="ECO:0000256" key="8">
    <source>
        <dbReference type="ARBA" id="ARBA00023242"/>
    </source>
</evidence>
<keyword evidence="2" id="KW-1017">Isopeptide bond</keyword>
<dbReference type="CDD" id="cd11661">
    <property type="entry name" value="SANT_MTA3_like"/>
    <property type="match status" value="1"/>
</dbReference>
<protein>
    <submittedName>
        <fullName evidence="12">Arginine-glutamic acid dipeptide repeats protein</fullName>
    </submittedName>
</protein>
<feature type="compositionally biased region" description="Basic and acidic residues" evidence="9">
    <location>
        <begin position="423"/>
        <end position="437"/>
    </location>
</feature>
<dbReference type="SUPFAM" id="SSF46689">
    <property type="entry name" value="Homeodomain-like"/>
    <property type="match status" value="1"/>
</dbReference>
<feature type="region of interest" description="Disordered" evidence="9">
    <location>
        <begin position="1281"/>
        <end position="1429"/>
    </location>
</feature>
<evidence type="ECO:0000313" key="13">
    <source>
        <dbReference type="Proteomes" id="UP001151699"/>
    </source>
</evidence>
<keyword evidence="13" id="KW-1185">Reference proteome</keyword>
<dbReference type="SMART" id="SM01189">
    <property type="entry name" value="ELM2"/>
    <property type="match status" value="1"/>
</dbReference>
<feature type="compositionally biased region" description="Pro residues" evidence="9">
    <location>
        <begin position="1053"/>
        <end position="1065"/>
    </location>
</feature>
<evidence type="ECO:0000256" key="6">
    <source>
        <dbReference type="ARBA" id="ARBA00023015"/>
    </source>
</evidence>
<evidence type="ECO:0000256" key="3">
    <source>
        <dbReference type="ARBA" id="ARBA00022553"/>
    </source>
</evidence>
<feature type="compositionally biased region" description="Polar residues" evidence="9">
    <location>
        <begin position="812"/>
        <end position="858"/>
    </location>
</feature>
<feature type="compositionally biased region" description="Acidic residues" evidence="9">
    <location>
        <begin position="396"/>
        <end position="405"/>
    </location>
</feature>
<evidence type="ECO:0000256" key="7">
    <source>
        <dbReference type="ARBA" id="ARBA00023163"/>
    </source>
</evidence>
<keyword evidence="3" id="KW-0597">Phosphoprotein</keyword>
<gene>
    <name evidence="12" type="primary">RERE</name>
    <name evidence="12" type="ORF">Bhyg_06970</name>
</gene>
<feature type="compositionally biased region" description="Low complexity" evidence="9">
    <location>
        <begin position="1039"/>
        <end position="1052"/>
    </location>
</feature>
<evidence type="ECO:0000259" key="10">
    <source>
        <dbReference type="PROSITE" id="PS51156"/>
    </source>
</evidence>
<comment type="subcellular location">
    <subcellularLocation>
        <location evidence="1">Nucleus</location>
    </subcellularLocation>
</comment>
<dbReference type="PANTHER" id="PTHR13859:SF11">
    <property type="entry name" value="GRUNGE, ISOFORM J"/>
    <property type="match status" value="1"/>
</dbReference>
<feature type="compositionally biased region" description="Polar residues" evidence="9">
    <location>
        <begin position="1111"/>
        <end position="1135"/>
    </location>
</feature>
<dbReference type="OrthoDB" id="6147534at2759"/>
<keyword evidence="8" id="KW-0539">Nucleus</keyword>
<keyword evidence="7" id="KW-0804">Transcription</keyword>
<feature type="domain" description="ELM2" evidence="10">
    <location>
        <begin position="7"/>
        <end position="111"/>
    </location>
</feature>
<evidence type="ECO:0000313" key="12">
    <source>
        <dbReference type="EMBL" id="KAJ6642024.1"/>
    </source>
</evidence>
<feature type="compositionally biased region" description="Low complexity" evidence="9">
    <location>
        <begin position="1334"/>
        <end position="1348"/>
    </location>
</feature>
<accession>A0A9Q0N3M8</accession>
<dbReference type="Proteomes" id="UP001151699">
    <property type="component" value="Chromosome B"/>
</dbReference>
<reference evidence="12" key="1">
    <citation type="submission" date="2022-07" db="EMBL/GenBank/DDBJ databases">
        <authorList>
            <person name="Trinca V."/>
            <person name="Uliana J.V.C."/>
            <person name="Torres T.T."/>
            <person name="Ward R.J."/>
            <person name="Monesi N."/>
        </authorList>
    </citation>
    <scope>NUCLEOTIDE SEQUENCE</scope>
    <source>
        <strain evidence="12">HSMRA1968</strain>
        <tissue evidence="12">Whole embryos</tissue>
    </source>
</reference>
<feature type="compositionally biased region" description="Basic and acidic residues" evidence="9">
    <location>
        <begin position="987"/>
        <end position="999"/>
    </location>
</feature>
<feature type="compositionally biased region" description="Acidic residues" evidence="9">
    <location>
        <begin position="223"/>
        <end position="232"/>
    </location>
</feature>
<feature type="compositionally biased region" description="Basic and acidic residues" evidence="9">
    <location>
        <begin position="324"/>
        <end position="335"/>
    </location>
</feature>
<feature type="region of interest" description="Disordered" evidence="9">
    <location>
        <begin position="531"/>
        <end position="579"/>
    </location>
</feature>
<dbReference type="InterPro" id="IPR009057">
    <property type="entry name" value="Homeodomain-like_sf"/>
</dbReference>
<dbReference type="FunFam" id="1.10.10.60:FF:000052">
    <property type="entry name" value="Arginine-glutamic acid dipeptide (RE) repeats"/>
    <property type="match status" value="1"/>
</dbReference>
<feature type="compositionally biased region" description="Low complexity" evidence="9">
    <location>
        <begin position="874"/>
        <end position="894"/>
    </location>
</feature>
<dbReference type="Gene3D" id="1.10.10.60">
    <property type="entry name" value="Homeodomain-like"/>
    <property type="match status" value="1"/>
</dbReference>
<dbReference type="PROSITE" id="PS51156">
    <property type="entry name" value="ELM2"/>
    <property type="match status" value="1"/>
</dbReference>
<dbReference type="FunFam" id="4.10.1240.50:FF:000004">
    <property type="entry name" value="arginine-glutamic acid dipeptide repeats protein-like"/>
    <property type="match status" value="1"/>
</dbReference>
<evidence type="ECO:0000259" key="11">
    <source>
        <dbReference type="PROSITE" id="PS51293"/>
    </source>
</evidence>
<dbReference type="InterPro" id="IPR017884">
    <property type="entry name" value="SANT_dom"/>
</dbReference>
<evidence type="ECO:0000256" key="2">
    <source>
        <dbReference type="ARBA" id="ARBA00022499"/>
    </source>
</evidence>
<dbReference type="PANTHER" id="PTHR13859">
    <property type="entry name" value="ATROPHIN-RELATED"/>
    <property type="match status" value="1"/>
</dbReference>
<feature type="region of interest" description="Disordered" evidence="9">
    <location>
        <begin position="1461"/>
        <end position="1492"/>
    </location>
</feature>
<dbReference type="InterPro" id="IPR001005">
    <property type="entry name" value="SANT/Myb"/>
</dbReference>
<dbReference type="GO" id="GO:0003714">
    <property type="term" value="F:transcription corepressor activity"/>
    <property type="evidence" value="ECO:0007669"/>
    <property type="project" value="TreeGrafter"/>
</dbReference>
<feature type="compositionally biased region" description="Low complexity" evidence="9">
    <location>
        <begin position="1083"/>
        <end position="1110"/>
    </location>
</feature>
<dbReference type="Pfam" id="PF03154">
    <property type="entry name" value="Atrophin-1"/>
    <property type="match status" value="1"/>
</dbReference>
<feature type="region of interest" description="Disordered" evidence="9">
    <location>
        <begin position="1189"/>
        <end position="1219"/>
    </location>
</feature>
<dbReference type="Gene3D" id="4.10.1240.50">
    <property type="match status" value="1"/>
</dbReference>
<dbReference type="InterPro" id="IPR000949">
    <property type="entry name" value="ELM2_dom"/>
</dbReference>
<feature type="compositionally biased region" description="Basic and acidic residues" evidence="9">
    <location>
        <begin position="1302"/>
        <end position="1312"/>
    </location>
</feature>
<dbReference type="PROSITE" id="PS51293">
    <property type="entry name" value="SANT"/>
    <property type="match status" value="1"/>
</dbReference>
<dbReference type="Pfam" id="PF01448">
    <property type="entry name" value="ELM2"/>
    <property type="match status" value="1"/>
</dbReference>
<proteinExistence type="predicted"/>
<comment type="caution">
    <text evidence="12">The sequence shown here is derived from an EMBL/GenBank/DDBJ whole genome shotgun (WGS) entry which is preliminary data.</text>
</comment>
<dbReference type="SMART" id="SM00717">
    <property type="entry name" value="SANT"/>
    <property type="match status" value="1"/>
</dbReference>